<dbReference type="Gene3D" id="1.10.10.10">
    <property type="entry name" value="Winged helix-like DNA-binding domain superfamily/Winged helix DNA-binding domain"/>
    <property type="match status" value="1"/>
</dbReference>
<dbReference type="Pfam" id="PF01090">
    <property type="entry name" value="Ribosomal_S19e"/>
    <property type="match status" value="1"/>
</dbReference>
<dbReference type="InterPro" id="IPR036388">
    <property type="entry name" value="WH-like_DNA-bd_sf"/>
</dbReference>
<dbReference type="SMART" id="SM01413">
    <property type="entry name" value="Ribosomal_S19e"/>
    <property type="match status" value="1"/>
</dbReference>
<dbReference type="VEuPathDB" id="MicrosporidiaDB:VICG_01143"/>
<dbReference type="PANTHER" id="PTHR11710">
    <property type="entry name" value="40S RIBOSOMAL PROTEIN S19"/>
    <property type="match status" value="1"/>
</dbReference>
<protein>
    <recommendedName>
        <fullName evidence="6">Ribosomal protein S19e</fullName>
    </recommendedName>
</protein>
<evidence type="ECO:0000256" key="2">
    <source>
        <dbReference type="ARBA" id="ARBA00022980"/>
    </source>
</evidence>
<dbReference type="HOGENOM" id="CLU_108559_1_1_1"/>
<organism evidence="4 5">
    <name type="scientific">Vittaforma corneae (strain ATCC 50505)</name>
    <name type="common">Microsporidian parasite</name>
    <name type="synonym">Nosema corneum</name>
    <dbReference type="NCBI Taxonomy" id="993615"/>
    <lineage>
        <taxon>Eukaryota</taxon>
        <taxon>Fungi</taxon>
        <taxon>Fungi incertae sedis</taxon>
        <taxon>Microsporidia</taxon>
        <taxon>Nosematidae</taxon>
        <taxon>Vittaforma</taxon>
    </lineage>
</organism>
<sequence>MESVYRVKATPLIEAIKEILKSKSEIVLPENGDLIKTSHGKQYSPDDQHWFYTRMASIVRTAMCKGTVSLKGLSRKHSCRKNVGVRPTKYAKGSEFVNQSAVEQLIKIGWFDFSNKKDVLTSSAKEILGEILEKVGQQ</sequence>
<dbReference type="GeneID" id="19881854"/>
<evidence type="ECO:0000313" key="4">
    <source>
        <dbReference type="EMBL" id="ELA41791.1"/>
    </source>
</evidence>
<keyword evidence="3" id="KW-0687">Ribonucleoprotein</keyword>
<dbReference type="Proteomes" id="UP000011082">
    <property type="component" value="Unassembled WGS sequence"/>
</dbReference>
<accession>L2GLR9</accession>
<evidence type="ECO:0000256" key="3">
    <source>
        <dbReference type="ARBA" id="ARBA00023274"/>
    </source>
</evidence>
<dbReference type="PANTHER" id="PTHR11710:SF0">
    <property type="entry name" value="40S RIBOSOMAL PROTEIN S19"/>
    <property type="match status" value="1"/>
</dbReference>
<dbReference type="SUPFAM" id="SSF46785">
    <property type="entry name" value="Winged helix' DNA-binding domain"/>
    <property type="match status" value="1"/>
</dbReference>
<dbReference type="GO" id="GO:0022627">
    <property type="term" value="C:cytosolic small ribosomal subunit"/>
    <property type="evidence" value="ECO:0007669"/>
    <property type="project" value="TreeGrafter"/>
</dbReference>
<proteinExistence type="inferred from homology"/>
<evidence type="ECO:0000256" key="1">
    <source>
        <dbReference type="ARBA" id="ARBA00010014"/>
    </source>
</evidence>
<name>L2GLR9_VITCO</name>
<gene>
    <name evidence="4" type="ORF">VICG_01143</name>
</gene>
<dbReference type="RefSeq" id="XP_007604589.1">
    <property type="nucleotide sequence ID" value="XM_007604527.1"/>
</dbReference>
<dbReference type="OrthoDB" id="428974at2759"/>
<dbReference type="GO" id="GO:0000028">
    <property type="term" value="P:ribosomal small subunit assembly"/>
    <property type="evidence" value="ECO:0007669"/>
    <property type="project" value="TreeGrafter"/>
</dbReference>
<keyword evidence="2" id="KW-0689">Ribosomal protein</keyword>
<keyword evidence="5" id="KW-1185">Reference proteome</keyword>
<dbReference type="GO" id="GO:0006412">
    <property type="term" value="P:translation"/>
    <property type="evidence" value="ECO:0007669"/>
    <property type="project" value="InterPro"/>
</dbReference>
<dbReference type="AlphaFoldDB" id="L2GLR9"/>
<dbReference type="InterPro" id="IPR036390">
    <property type="entry name" value="WH_DNA-bd_sf"/>
</dbReference>
<dbReference type="GO" id="GO:0003735">
    <property type="term" value="F:structural constituent of ribosome"/>
    <property type="evidence" value="ECO:0007669"/>
    <property type="project" value="InterPro"/>
</dbReference>
<evidence type="ECO:0008006" key="6">
    <source>
        <dbReference type="Google" id="ProtNLM"/>
    </source>
</evidence>
<evidence type="ECO:0000313" key="5">
    <source>
        <dbReference type="Proteomes" id="UP000011082"/>
    </source>
</evidence>
<dbReference type="InParanoid" id="L2GLR9"/>
<dbReference type="GO" id="GO:0003723">
    <property type="term" value="F:RNA binding"/>
    <property type="evidence" value="ECO:0007669"/>
    <property type="project" value="TreeGrafter"/>
</dbReference>
<dbReference type="OMA" id="WAPFVKT"/>
<dbReference type="STRING" id="993615.L2GLR9"/>
<comment type="similarity">
    <text evidence="1">Belongs to the eukaryotic ribosomal protein eS19 family.</text>
</comment>
<dbReference type="InterPro" id="IPR001266">
    <property type="entry name" value="Ribosomal_eS19"/>
</dbReference>
<reference evidence="5" key="1">
    <citation type="submission" date="2011-05" db="EMBL/GenBank/DDBJ databases">
        <title>The genome sequence of Vittaforma corneae strain ATCC 50505.</title>
        <authorList>
            <consortium name="The Broad Institute Genome Sequencing Platform"/>
            <person name="Cuomo C."/>
            <person name="Didier E."/>
            <person name="Bowers L."/>
            <person name="Young S.K."/>
            <person name="Zeng Q."/>
            <person name="Gargeya S."/>
            <person name="Fitzgerald M."/>
            <person name="Haas B."/>
            <person name="Abouelleil A."/>
            <person name="Alvarado L."/>
            <person name="Arachchi H.M."/>
            <person name="Berlin A."/>
            <person name="Chapman S.B."/>
            <person name="Gearin G."/>
            <person name="Goldberg J."/>
            <person name="Griggs A."/>
            <person name="Gujja S."/>
            <person name="Hansen M."/>
            <person name="Heiman D."/>
            <person name="Howarth C."/>
            <person name="Larimer J."/>
            <person name="Lui A."/>
            <person name="MacDonald P.J.P."/>
            <person name="McCowen C."/>
            <person name="Montmayeur A."/>
            <person name="Murphy C."/>
            <person name="Neiman D."/>
            <person name="Pearson M."/>
            <person name="Priest M."/>
            <person name="Roberts A."/>
            <person name="Saif S."/>
            <person name="Shea T."/>
            <person name="Sisk P."/>
            <person name="Stolte C."/>
            <person name="Sykes S."/>
            <person name="Wortman J."/>
            <person name="Nusbaum C."/>
            <person name="Birren B."/>
        </authorList>
    </citation>
    <scope>NUCLEOTIDE SEQUENCE [LARGE SCALE GENOMIC DNA]</scope>
    <source>
        <strain evidence="5">ATCC 50505</strain>
    </source>
</reference>
<dbReference type="EMBL" id="JH370138">
    <property type="protein sequence ID" value="ELA41791.1"/>
    <property type="molecule type" value="Genomic_DNA"/>
</dbReference>